<keyword evidence="1" id="KW-0175">Coiled coil</keyword>
<keyword evidence="3" id="KW-1185">Reference proteome</keyword>
<gene>
    <name evidence="2" type="ORF">J7W16_09905</name>
</gene>
<comment type="caution">
    <text evidence="2">The sequence shown here is derived from an EMBL/GenBank/DDBJ whole genome shotgun (WGS) entry which is preliminary data.</text>
</comment>
<dbReference type="AlphaFoldDB" id="A0A940WZ90"/>
<protein>
    <submittedName>
        <fullName evidence="2">YtxH domain-containing protein</fullName>
    </submittedName>
</protein>
<accession>A0A940WZ90</accession>
<reference evidence="2" key="1">
    <citation type="submission" date="2021-03" db="EMBL/GenBank/DDBJ databases">
        <title>Bacillus suaedae sp. nov., isolated from Suaeda aralocaspica.</title>
        <authorList>
            <person name="Lei R.F.R."/>
        </authorList>
    </citation>
    <scope>NUCLEOTIDE SEQUENCE</scope>
    <source>
        <strain evidence="2">YZJH907-2</strain>
    </source>
</reference>
<name>A0A940WZ90_9BACI</name>
<sequence length="114" mass="12732">MKKSLVTGFITGSIISGALTLLTTPTSGKDIQYRFRKNMTNLSQLIDQFHQSTLTTSDQFKATLTVSKDQFKAVGKETSQSIHKWKQDIEPNLSQLKADLNALQENIEKSKDAL</sequence>
<dbReference type="PANTHER" id="PTHR35792">
    <property type="entry name" value="GENERAL STRESS PROTEIN"/>
    <property type="match status" value="1"/>
</dbReference>
<dbReference type="InterPro" id="IPR052928">
    <property type="entry name" value="Desiccation-related_membrane"/>
</dbReference>
<evidence type="ECO:0000313" key="2">
    <source>
        <dbReference type="EMBL" id="MBP3951450.1"/>
    </source>
</evidence>
<proteinExistence type="predicted"/>
<feature type="coiled-coil region" evidence="1">
    <location>
        <begin position="86"/>
        <end position="113"/>
    </location>
</feature>
<dbReference type="EMBL" id="JAGKSQ010000003">
    <property type="protein sequence ID" value="MBP3951450.1"/>
    <property type="molecule type" value="Genomic_DNA"/>
</dbReference>
<evidence type="ECO:0000313" key="3">
    <source>
        <dbReference type="Proteomes" id="UP000678228"/>
    </source>
</evidence>
<dbReference type="RefSeq" id="WP_210597131.1">
    <property type="nucleotide sequence ID" value="NZ_JAGKSQ010000003.1"/>
</dbReference>
<dbReference type="PANTHER" id="PTHR35792:SF3">
    <property type="entry name" value="IG HYPOTHETICAL 17707"/>
    <property type="match status" value="1"/>
</dbReference>
<evidence type="ECO:0000256" key="1">
    <source>
        <dbReference type="SAM" id="Coils"/>
    </source>
</evidence>
<dbReference type="Proteomes" id="UP000678228">
    <property type="component" value="Unassembled WGS sequence"/>
</dbReference>
<organism evidence="2 3">
    <name type="scientific">Halalkalibacter suaedae</name>
    <dbReference type="NCBI Taxonomy" id="2822140"/>
    <lineage>
        <taxon>Bacteria</taxon>
        <taxon>Bacillati</taxon>
        <taxon>Bacillota</taxon>
        <taxon>Bacilli</taxon>
        <taxon>Bacillales</taxon>
        <taxon>Bacillaceae</taxon>
        <taxon>Halalkalibacter</taxon>
    </lineage>
</organism>